<dbReference type="Gene3D" id="3.30.457.10">
    <property type="entry name" value="Copper amine oxidase-like, N-terminal domain"/>
    <property type="match status" value="1"/>
</dbReference>
<gene>
    <name evidence="3" type="ORF">JFN88_13535</name>
</gene>
<dbReference type="InterPro" id="IPR036582">
    <property type="entry name" value="Mao_N_sf"/>
</dbReference>
<feature type="coiled-coil region" evidence="1">
    <location>
        <begin position="149"/>
        <end position="176"/>
    </location>
</feature>
<reference evidence="3" key="1">
    <citation type="submission" date="2020-12" db="EMBL/GenBank/DDBJ databases">
        <authorList>
            <person name="Huq M.A."/>
        </authorList>
    </citation>
    <scope>NUCLEOTIDE SEQUENCE</scope>
    <source>
        <strain evidence="3">MAHUQ-46</strain>
    </source>
</reference>
<dbReference type="InterPro" id="IPR012854">
    <property type="entry name" value="Cu_amine_oxidase-like_N"/>
</dbReference>
<evidence type="ECO:0000313" key="3">
    <source>
        <dbReference type="EMBL" id="MBJ6362293.1"/>
    </source>
</evidence>
<dbReference type="SUPFAM" id="SSF55383">
    <property type="entry name" value="Copper amine oxidase, domain N"/>
    <property type="match status" value="1"/>
</dbReference>
<accession>A0A934J8M1</accession>
<dbReference type="PROSITE" id="PS51257">
    <property type="entry name" value="PROKAR_LIPOPROTEIN"/>
    <property type="match status" value="1"/>
</dbReference>
<keyword evidence="4" id="KW-1185">Reference proteome</keyword>
<evidence type="ECO:0000259" key="2">
    <source>
        <dbReference type="Pfam" id="PF07833"/>
    </source>
</evidence>
<keyword evidence="1" id="KW-0175">Coiled coil</keyword>
<dbReference type="AlphaFoldDB" id="A0A934J8M1"/>
<dbReference type="Pfam" id="PF07833">
    <property type="entry name" value="Cu_amine_oxidN1"/>
    <property type="match status" value="1"/>
</dbReference>
<dbReference type="RefSeq" id="WP_199019816.1">
    <property type="nucleotide sequence ID" value="NZ_JAELUP010000065.1"/>
</dbReference>
<dbReference type="Proteomes" id="UP000640274">
    <property type="component" value="Unassembled WGS sequence"/>
</dbReference>
<name>A0A934J8M1_9BACL</name>
<evidence type="ECO:0000256" key="1">
    <source>
        <dbReference type="SAM" id="Coils"/>
    </source>
</evidence>
<proteinExistence type="predicted"/>
<organism evidence="3 4">
    <name type="scientific">Paenibacillus roseus</name>
    <dbReference type="NCBI Taxonomy" id="2798579"/>
    <lineage>
        <taxon>Bacteria</taxon>
        <taxon>Bacillati</taxon>
        <taxon>Bacillota</taxon>
        <taxon>Bacilli</taxon>
        <taxon>Bacillales</taxon>
        <taxon>Paenibacillaceae</taxon>
        <taxon>Paenibacillus</taxon>
    </lineage>
</organism>
<evidence type="ECO:0000313" key="4">
    <source>
        <dbReference type="Proteomes" id="UP000640274"/>
    </source>
</evidence>
<sequence length="534" mass="59298">MNKKRVSKKGFIALLLSLVLIIVAGCQSIGGLDFNAVLKQSLKVTSSEGSQNVEFKLLLKENAAEGLDPDEAALMELFSNIKLELKDIKLSKEQQFSTNGVLSLGSENVAFSVYSDNKQAVVHIDGAKRPFVITLSDIANYGYGLEPEEENLANELSNEEVQKKAAELQRKVAETAGGFIIDKLPNPKRISVKPGSETVHNENLTGLHVEAEIDGSELLPWAQNFLSALISDPEGIRNLLTELVRITSEQTDFLDSLGLEDPFSEENLEGKTKEQFVAEIADQIINFLQEIKSQLDSTIEDGDTELAEILNANSYLKFNLFVDSKLDIRKSAFTAVIKPEIPQEDDELSNLFEGVSLNITSEAWNVNGNVTPVKPAETLASYGLENLVNAESFQVMDYFNEYSTVYNLMKKFGLNKQTLYFSNYAYNPPILLPQGITLLPLRDTLDQFGASLDYTEDDTTFKIYDKPTNTRISLVKGSDSLTVNGNVVKWSTPTINVDGTLYVPARDLIQALGGKLHWEDWGDDYRILIAEREL</sequence>
<comment type="caution">
    <text evidence="3">The sequence shown here is derived from an EMBL/GenBank/DDBJ whole genome shotgun (WGS) entry which is preliminary data.</text>
</comment>
<feature type="domain" description="Copper amine oxidase-like N-terminal" evidence="2">
    <location>
        <begin position="427"/>
        <end position="520"/>
    </location>
</feature>
<protein>
    <submittedName>
        <fullName evidence="3">Copper amine oxidase N-terminal domain-containing protein</fullName>
    </submittedName>
</protein>
<dbReference type="EMBL" id="JAELUP010000065">
    <property type="protein sequence ID" value="MBJ6362293.1"/>
    <property type="molecule type" value="Genomic_DNA"/>
</dbReference>